<dbReference type="PANTHER" id="PTHR30250">
    <property type="entry name" value="PST FAMILY PREDICTED COLANIC ACID TRANSPORTER"/>
    <property type="match status" value="1"/>
</dbReference>
<dbReference type="GO" id="GO:0005886">
    <property type="term" value="C:plasma membrane"/>
    <property type="evidence" value="ECO:0007669"/>
    <property type="project" value="UniProtKB-SubCell"/>
</dbReference>
<feature type="transmembrane region" description="Helical" evidence="6">
    <location>
        <begin position="481"/>
        <end position="502"/>
    </location>
</feature>
<keyword evidence="3 6" id="KW-0812">Transmembrane</keyword>
<dbReference type="CDD" id="cd13124">
    <property type="entry name" value="MATE_SpoVB_like"/>
    <property type="match status" value="1"/>
</dbReference>
<dbReference type="STRING" id="2325.TKV_c05800"/>
<dbReference type="eggNOG" id="COG2244">
    <property type="taxonomic scope" value="Bacteria"/>
</dbReference>
<dbReference type="InterPro" id="IPR024923">
    <property type="entry name" value="PG_synth_SpoVB"/>
</dbReference>
<dbReference type="HOGENOM" id="CLU_022017_2_2_9"/>
<feature type="transmembrane region" description="Helical" evidence="6">
    <location>
        <begin position="325"/>
        <end position="343"/>
    </location>
</feature>
<dbReference type="RefSeq" id="WP_049684675.1">
    <property type="nucleotide sequence ID" value="NZ_CP009170.1"/>
</dbReference>
<evidence type="ECO:0000256" key="5">
    <source>
        <dbReference type="ARBA" id="ARBA00023136"/>
    </source>
</evidence>
<feature type="transmembrane region" description="Helical" evidence="6">
    <location>
        <begin position="120"/>
        <end position="140"/>
    </location>
</feature>
<dbReference type="EMBL" id="CP009170">
    <property type="protein sequence ID" value="AIS51776.1"/>
    <property type="molecule type" value="Genomic_DNA"/>
</dbReference>
<feature type="transmembrane region" description="Helical" evidence="6">
    <location>
        <begin position="394"/>
        <end position="410"/>
    </location>
</feature>
<gene>
    <name evidence="7" type="primary">spoVB</name>
    <name evidence="7" type="ORF">TKV_c05800</name>
</gene>
<feature type="transmembrane region" description="Helical" evidence="6">
    <location>
        <begin position="42"/>
        <end position="64"/>
    </location>
</feature>
<feature type="transmembrane region" description="Helical" evidence="6">
    <location>
        <begin position="184"/>
        <end position="205"/>
    </location>
</feature>
<feature type="transmembrane region" description="Helical" evidence="6">
    <location>
        <begin position="363"/>
        <end position="382"/>
    </location>
</feature>
<dbReference type="OrthoDB" id="9775950at2"/>
<dbReference type="InterPro" id="IPR014249">
    <property type="entry name" value="Spore_V_B"/>
</dbReference>
<dbReference type="InterPro" id="IPR002797">
    <property type="entry name" value="Polysacc_synth"/>
</dbReference>
<feature type="transmembrane region" description="Helical" evidence="6">
    <location>
        <begin position="84"/>
        <end position="105"/>
    </location>
</feature>
<organism evidence="7 8">
    <name type="scientific">Thermoanaerobacter kivui</name>
    <name type="common">Acetogenium kivui</name>
    <dbReference type="NCBI Taxonomy" id="2325"/>
    <lineage>
        <taxon>Bacteria</taxon>
        <taxon>Bacillati</taxon>
        <taxon>Bacillota</taxon>
        <taxon>Clostridia</taxon>
        <taxon>Thermoanaerobacterales</taxon>
        <taxon>Thermoanaerobacteraceae</taxon>
        <taxon>Thermoanaerobacter</taxon>
    </lineage>
</organism>
<evidence type="ECO:0000313" key="8">
    <source>
        <dbReference type="Proteomes" id="UP000029669"/>
    </source>
</evidence>
<evidence type="ECO:0000256" key="1">
    <source>
        <dbReference type="ARBA" id="ARBA00004651"/>
    </source>
</evidence>
<evidence type="ECO:0000256" key="4">
    <source>
        <dbReference type="ARBA" id="ARBA00022989"/>
    </source>
</evidence>
<dbReference type="AlphaFoldDB" id="A0A097APN1"/>
<keyword evidence="8" id="KW-1185">Reference proteome</keyword>
<feature type="transmembrane region" description="Helical" evidence="6">
    <location>
        <begin position="448"/>
        <end position="469"/>
    </location>
</feature>
<evidence type="ECO:0000256" key="2">
    <source>
        <dbReference type="ARBA" id="ARBA00022475"/>
    </source>
</evidence>
<dbReference type="InterPro" id="IPR050833">
    <property type="entry name" value="Poly_Biosynth_Transport"/>
</dbReference>
<feature type="transmembrane region" description="Helical" evidence="6">
    <location>
        <begin position="286"/>
        <end position="305"/>
    </location>
</feature>
<dbReference type="PIRSF" id="PIRSF038958">
    <property type="entry name" value="PG_synth_SpoVB"/>
    <property type="match status" value="1"/>
</dbReference>
<dbReference type="NCBIfam" id="TIGR02900">
    <property type="entry name" value="spore_V_B"/>
    <property type="match status" value="1"/>
</dbReference>
<keyword evidence="5 6" id="KW-0472">Membrane</keyword>
<keyword evidence="2" id="KW-1003">Cell membrane</keyword>
<accession>A0A097APN1</accession>
<protein>
    <submittedName>
        <fullName evidence="7">Stage V sporulation protein B</fullName>
    </submittedName>
</protein>
<comment type="subcellular location">
    <subcellularLocation>
        <location evidence="1">Cell membrane</location>
        <topology evidence="1">Multi-pass membrane protein</topology>
    </subcellularLocation>
</comment>
<dbReference type="Proteomes" id="UP000029669">
    <property type="component" value="Chromosome"/>
</dbReference>
<dbReference type="PANTHER" id="PTHR30250:SF21">
    <property type="entry name" value="LIPID II FLIPPASE MURJ"/>
    <property type="match status" value="1"/>
</dbReference>
<feature type="transmembrane region" description="Helical" evidence="6">
    <location>
        <begin position="416"/>
        <end position="436"/>
    </location>
</feature>
<dbReference type="Pfam" id="PF01943">
    <property type="entry name" value="Polysacc_synt"/>
    <property type="match status" value="1"/>
</dbReference>
<evidence type="ECO:0000256" key="3">
    <source>
        <dbReference type="ARBA" id="ARBA00022692"/>
    </source>
</evidence>
<dbReference type="KEGG" id="tki:TKV_c05800"/>
<evidence type="ECO:0000313" key="7">
    <source>
        <dbReference type="EMBL" id="AIS51776.1"/>
    </source>
</evidence>
<name>A0A097APN1_THEKI</name>
<reference evidence="8" key="1">
    <citation type="journal article" date="2015" name="Genome Announc.">
        <title>Whole-Genome Sequences of 80 Environmental and Clinical Isolates of Burkholderia pseudomallei.</title>
        <authorList>
            <person name="Johnson S.L."/>
            <person name="Baker A.L."/>
            <person name="Chain P.S."/>
            <person name="Currie B.J."/>
            <person name="Daligault H.E."/>
            <person name="Davenport K.W."/>
            <person name="Davis C.B."/>
            <person name="Inglis T.J."/>
            <person name="Kaestli M."/>
            <person name="Koren S."/>
            <person name="Mayo M."/>
            <person name="Merritt A.J."/>
            <person name="Price E.P."/>
            <person name="Sarovich D.S."/>
            <person name="Warner J."/>
            <person name="Rosovitz M.J."/>
        </authorList>
    </citation>
    <scope>NUCLEOTIDE SEQUENCE [LARGE SCALE GENOMIC DNA]</scope>
    <source>
        <strain evidence="8">DSM 2030</strain>
    </source>
</reference>
<sequence>MHNRSFIRGAFILTVANIIDRGIGFVFRIILSNILGPEGTGIYQLVLPIYFVSITFLTSGIMAVTSRFVSEERAKGNKKNMFKILKITFLIVLIIAFTISSLLFFNTKYVAEKLLHEPRALLSILIFAPVLIIVASSSVFKGFFQGVINMIPASVSEIVEQIVRVSTTLYLIQLFTGAKLEYLVAIAIFGISVGEIVSFLMYILFYKREVKIINKEMPYDGKEWDTFSIVKTIVVTSIPITFSKLIVNVLDLAESLIIPSRLVVSGLTHSEAMSEFGKMLGMAVPLAYMPAVITSSLSTTVLPAVSEAAALKKWDTVRLRINQAIGYTTLVAFPAIILFLALPEQISQLLYPSSPGVGAFVRVISMGSIFAFLEAVVASILHGLGKQTVVLKNSIIWLGVCIIGMYYLTAMPQLRLFGYIYSFIFADALILMLNMFELIKMTGLRIDYLNWLIKPITASIIMGIIVIIIHSKLLTVNVNMWINIFLSIFIGIPAYLLLCSALKLPYLEDLRKIILLKN</sequence>
<keyword evidence="4 6" id="KW-1133">Transmembrane helix</keyword>
<feature type="transmembrane region" description="Helical" evidence="6">
    <location>
        <begin position="7"/>
        <end position="30"/>
    </location>
</feature>
<evidence type="ECO:0000256" key="6">
    <source>
        <dbReference type="SAM" id="Phobius"/>
    </source>
</evidence>
<proteinExistence type="predicted"/>